<proteinExistence type="predicted"/>
<sequence length="105" mass="11319">MLGEVRSRSWASAVSLGLCMLPRRSRVRVRVWVWSRLKLRVWVWVANVNVRGLEGKMGRELLVEVVVGGGWMGIVGGCGGQNGLLEEGEVVVVEVVFVGESGGGG</sequence>
<dbReference type="EMBL" id="OIVN01000107">
    <property type="protein sequence ID" value="SPC74392.1"/>
    <property type="molecule type" value="Genomic_DNA"/>
</dbReference>
<reference evidence="1" key="1">
    <citation type="submission" date="2018-02" db="EMBL/GenBank/DDBJ databases">
        <authorList>
            <person name="Cohen D.B."/>
            <person name="Kent A.D."/>
        </authorList>
    </citation>
    <scope>NUCLEOTIDE SEQUENCE</scope>
</reference>
<organism evidence="1">
    <name type="scientific">Fagus sylvatica</name>
    <name type="common">Beechnut</name>
    <dbReference type="NCBI Taxonomy" id="28930"/>
    <lineage>
        <taxon>Eukaryota</taxon>
        <taxon>Viridiplantae</taxon>
        <taxon>Streptophyta</taxon>
        <taxon>Embryophyta</taxon>
        <taxon>Tracheophyta</taxon>
        <taxon>Spermatophyta</taxon>
        <taxon>Magnoliopsida</taxon>
        <taxon>eudicotyledons</taxon>
        <taxon>Gunneridae</taxon>
        <taxon>Pentapetalae</taxon>
        <taxon>rosids</taxon>
        <taxon>fabids</taxon>
        <taxon>Fagales</taxon>
        <taxon>Fagaceae</taxon>
        <taxon>Fagus</taxon>
    </lineage>
</organism>
<evidence type="ECO:0000313" key="1">
    <source>
        <dbReference type="EMBL" id="SPC74392.1"/>
    </source>
</evidence>
<dbReference type="AlphaFoldDB" id="A0A2N9EI02"/>
<accession>A0A2N9EI02</accession>
<gene>
    <name evidence="1" type="ORF">FSB_LOCUS2274</name>
</gene>
<protein>
    <submittedName>
        <fullName evidence="1">Uncharacterized protein</fullName>
    </submittedName>
</protein>
<name>A0A2N9EI02_FAGSY</name>